<dbReference type="GO" id="GO:0051879">
    <property type="term" value="F:Hsp90 protein binding"/>
    <property type="evidence" value="ECO:0007669"/>
    <property type="project" value="TreeGrafter"/>
</dbReference>
<protein>
    <submittedName>
        <fullName evidence="2">Uncharacterized protein</fullName>
    </submittedName>
</protein>
<feature type="region of interest" description="Disordered" evidence="1">
    <location>
        <begin position="122"/>
        <end position="142"/>
    </location>
</feature>
<dbReference type="OrthoDB" id="10258062at2759"/>
<evidence type="ECO:0000256" key="1">
    <source>
        <dbReference type="SAM" id="MobiDB-lite"/>
    </source>
</evidence>
<evidence type="ECO:0000313" key="3">
    <source>
        <dbReference type="Proteomes" id="UP000054047"/>
    </source>
</evidence>
<gene>
    <name evidence="2" type="ORF">ANCDUO_11520</name>
</gene>
<evidence type="ECO:0000313" key="2">
    <source>
        <dbReference type="EMBL" id="KIH58278.1"/>
    </source>
</evidence>
<proteinExistence type="predicted"/>
<dbReference type="GO" id="GO:0051083">
    <property type="term" value="P:'de novo' cotranslational protein folding"/>
    <property type="evidence" value="ECO:0007669"/>
    <property type="project" value="TreeGrafter"/>
</dbReference>
<dbReference type="AlphaFoldDB" id="A0A0C2CNI9"/>
<dbReference type="PANTHER" id="PTHR15830:SF10">
    <property type="entry name" value="TELOMERE LENGTH REGULATION PROTEIN TEL2 HOMOLOG"/>
    <property type="match status" value="1"/>
</dbReference>
<dbReference type="GO" id="GO:0005829">
    <property type="term" value="C:cytosol"/>
    <property type="evidence" value="ECO:0007669"/>
    <property type="project" value="TreeGrafter"/>
</dbReference>
<dbReference type="EMBL" id="KN733305">
    <property type="protein sequence ID" value="KIH58278.1"/>
    <property type="molecule type" value="Genomic_DNA"/>
</dbReference>
<name>A0A0C2CNI9_9BILA</name>
<dbReference type="InterPro" id="IPR051970">
    <property type="entry name" value="TEL2_Regulation"/>
</dbReference>
<feature type="compositionally biased region" description="Low complexity" evidence="1">
    <location>
        <begin position="125"/>
        <end position="135"/>
    </location>
</feature>
<accession>A0A0C2CNI9</accession>
<sequence>MHLTRVVLALGRWIKYDFPLPTEFFLANELKIPNAWQKLFDLAIQGVEQRLANPDAIIRQSGMFVGETFSIWMGGERLEFEYQNDNWLDEMQGIRDGKADEDKNPITMTQLEPVLDAVDMQMPTSSSSVVDSQPVDSDDEEDFKAYDVPESERSVETLAADAEPERTAPAPNYIRDCMEQLAEKEKYEVFVEFFGSVVRGWIEWALSSADDVHAAEQQRNLARNVASVLLQKMEGPAAIEESSSTPRLL</sequence>
<dbReference type="GO" id="GO:0042162">
    <property type="term" value="F:telomeric DNA binding"/>
    <property type="evidence" value="ECO:0007669"/>
    <property type="project" value="TreeGrafter"/>
</dbReference>
<dbReference type="Proteomes" id="UP000054047">
    <property type="component" value="Unassembled WGS sequence"/>
</dbReference>
<reference evidence="2 3" key="1">
    <citation type="submission" date="2013-12" db="EMBL/GenBank/DDBJ databases">
        <title>Draft genome of the parsitic nematode Ancylostoma duodenale.</title>
        <authorList>
            <person name="Mitreva M."/>
        </authorList>
    </citation>
    <scope>NUCLEOTIDE SEQUENCE [LARGE SCALE GENOMIC DNA]</scope>
    <source>
        <strain evidence="2 3">Zhejiang</strain>
    </source>
</reference>
<organism evidence="2 3">
    <name type="scientific">Ancylostoma duodenale</name>
    <dbReference type="NCBI Taxonomy" id="51022"/>
    <lineage>
        <taxon>Eukaryota</taxon>
        <taxon>Metazoa</taxon>
        <taxon>Ecdysozoa</taxon>
        <taxon>Nematoda</taxon>
        <taxon>Chromadorea</taxon>
        <taxon>Rhabditida</taxon>
        <taxon>Rhabditina</taxon>
        <taxon>Rhabditomorpha</taxon>
        <taxon>Strongyloidea</taxon>
        <taxon>Ancylostomatidae</taxon>
        <taxon>Ancylostomatinae</taxon>
        <taxon>Ancylostoma</taxon>
    </lineage>
</organism>
<dbReference type="PANTHER" id="PTHR15830">
    <property type="entry name" value="TELOMERE LENGTH REGULATION PROTEIN TEL2 FAMILY MEMBER"/>
    <property type="match status" value="1"/>
</dbReference>
<keyword evidence="3" id="KW-1185">Reference proteome</keyword>